<dbReference type="AlphaFoldDB" id="A0A4V6NKR2"/>
<sequence>MIVLIKMQLLSMAILLGGTLRYRHYKVPSASGTHFSLCVTSTTSSLLLRSRIFSLRHLHHCFTSFRSRIFSLRYLHHCFTSAQVTHFLLALPPPLLPFCSGHAFSLCVTSTTSSLLLRLRIFSLRHLHHCFTSAQVTHFLLALPPPLLPFFQVTHFLLALPPPLLPFCTGHAFSPCVTSTTASLLYRSRIFSLRYHDL</sequence>
<gene>
    <name evidence="1" type="ORF">EV146_10566</name>
</gene>
<evidence type="ECO:0000313" key="1">
    <source>
        <dbReference type="EMBL" id="TCN25410.1"/>
    </source>
</evidence>
<protein>
    <submittedName>
        <fullName evidence="1">Uncharacterized protein</fullName>
    </submittedName>
</protein>
<accession>A0A4V6NKR2</accession>
<reference evidence="1 2" key="1">
    <citation type="journal article" date="2015" name="Stand. Genomic Sci.">
        <title>Genomic Encyclopedia of Bacterial and Archaeal Type Strains, Phase III: the genomes of soil and plant-associated and newly described type strains.</title>
        <authorList>
            <person name="Whitman W.B."/>
            <person name="Woyke T."/>
            <person name="Klenk H.P."/>
            <person name="Zhou Y."/>
            <person name="Lilburn T.G."/>
            <person name="Beck B.J."/>
            <person name="De Vos P."/>
            <person name="Vandamme P."/>
            <person name="Eisen J.A."/>
            <person name="Garrity G."/>
            <person name="Hugenholtz P."/>
            <person name="Kyrpides N.C."/>
        </authorList>
    </citation>
    <scope>NUCLEOTIDE SEQUENCE [LARGE SCALE GENOMIC DNA]</scope>
    <source>
        <strain evidence="1 2">CV53</strain>
    </source>
</reference>
<name>A0A4V6NKR2_9BACI</name>
<comment type="caution">
    <text evidence="1">The sequence shown here is derived from an EMBL/GenBank/DDBJ whole genome shotgun (WGS) entry which is preliminary data.</text>
</comment>
<dbReference type="Proteomes" id="UP000295689">
    <property type="component" value="Unassembled WGS sequence"/>
</dbReference>
<keyword evidence="2" id="KW-1185">Reference proteome</keyword>
<organism evidence="1 2">
    <name type="scientific">Mesobacillus foraminis</name>
    <dbReference type="NCBI Taxonomy" id="279826"/>
    <lineage>
        <taxon>Bacteria</taxon>
        <taxon>Bacillati</taxon>
        <taxon>Bacillota</taxon>
        <taxon>Bacilli</taxon>
        <taxon>Bacillales</taxon>
        <taxon>Bacillaceae</taxon>
        <taxon>Mesobacillus</taxon>
    </lineage>
</organism>
<evidence type="ECO:0000313" key="2">
    <source>
        <dbReference type="Proteomes" id="UP000295689"/>
    </source>
</evidence>
<dbReference type="EMBL" id="SLVV01000005">
    <property type="protein sequence ID" value="TCN25410.1"/>
    <property type="molecule type" value="Genomic_DNA"/>
</dbReference>
<proteinExistence type="predicted"/>